<dbReference type="GO" id="GO:0005737">
    <property type="term" value="C:cytoplasm"/>
    <property type="evidence" value="ECO:0007669"/>
    <property type="project" value="UniProtKB-SubCell"/>
</dbReference>
<dbReference type="Gene3D" id="3.40.50.300">
    <property type="entry name" value="P-loop containing nucleotide triphosphate hydrolases"/>
    <property type="match status" value="2"/>
</dbReference>
<evidence type="ECO:0000313" key="13">
    <source>
        <dbReference type="Proteomes" id="UP000247465"/>
    </source>
</evidence>
<dbReference type="Gene3D" id="3.30.2060.10">
    <property type="entry name" value="Penicillin-binding protein 1b domain"/>
    <property type="match status" value="1"/>
</dbReference>
<evidence type="ECO:0000259" key="11">
    <source>
        <dbReference type="PROSITE" id="PS51194"/>
    </source>
</evidence>
<keyword evidence="4 9" id="KW-0378">Hydrolase</keyword>
<keyword evidence="1 9" id="KW-0963">Cytoplasm</keyword>
<dbReference type="PANTHER" id="PTHR47964">
    <property type="entry name" value="ATP-DEPENDENT DNA HELICASE HOMOLOG RECG, CHLOROPLASTIC"/>
    <property type="match status" value="1"/>
</dbReference>
<dbReference type="PROSITE" id="PS51194">
    <property type="entry name" value="HELICASE_CTER"/>
    <property type="match status" value="1"/>
</dbReference>
<dbReference type="PANTHER" id="PTHR47964:SF1">
    <property type="entry name" value="ATP-DEPENDENT DNA HELICASE HOMOLOG RECG, CHLOROPLASTIC"/>
    <property type="match status" value="1"/>
</dbReference>
<reference evidence="12 13" key="1">
    <citation type="submission" date="2018-06" db="EMBL/GenBank/DDBJ databases">
        <title>Draft Genome Sequence of a Novel Marine Bacterium Related to the Verrucomicrobia.</title>
        <authorList>
            <person name="Vosseberg J."/>
            <person name="Martijn J."/>
            <person name="Ettema T.J.G."/>
        </authorList>
    </citation>
    <scope>NUCLEOTIDE SEQUENCE [LARGE SCALE GENOMIC DNA]</scope>
    <source>
        <strain evidence="12">TARA_B100001123</strain>
    </source>
</reference>
<dbReference type="SMART" id="SM00490">
    <property type="entry name" value="HELICc"/>
    <property type="match status" value="1"/>
</dbReference>
<keyword evidence="2 9" id="KW-0547">Nucleotide-binding</keyword>
<evidence type="ECO:0000256" key="7">
    <source>
        <dbReference type="ARBA" id="ARBA00023125"/>
    </source>
</evidence>
<dbReference type="SMART" id="SM00487">
    <property type="entry name" value="DEXDc"/>
    <property type="match status" value="1"/>
</dbReference>
<dbReference type="Pfam" id="PF00270">
    <property type="entry name" value="DEAD"/>
    <property type="match status" value="1"/>
</dbReference>
<evidence type="ECO:0000256" key="3">
    <source>
        <dbReference type="ARBA" id="ARBA00022763"/>
    </source>
</evidence>
<dbReference type="Pfam" id="PF00271">
    <property type="entry name" value="Helicase_C"/>
    <property type="match status" value="1"/>
</dbReference>
<dbReference type="SUPFAM" id="SSF141259">
    <property type="entry name" value="CarD-like"/>
    <property type="match status" value="1"/>
</dbReference>
<keyword evidence="6 9" id="KW-0067">ATP-binding</keyword>
<evidence type="ECO:0000256" key="9">
    <source>
        <dbReference type="HAMAP-Rule" id="MF_00969"/>
    </source>
</evidence>
<organism evidence="12 13">
    <name type="scientific">Candidatus Moanibacter tarae</name>
    <dbReference type="NCBI Taxonomy" id="2200854"/>
    <lineage>
        <taxon>Bacteria</taxon>
        <taxon>Pseudomonadati</taxon>
        <taxon>Verrucomicrobiota</taxon>
        <taxon>Opitutia</taxon>
        <taxon>Puniceicoccales</taxon>
        <taxon>Puniceicoccales incertae sedis</taxon>
        <taxon>Candidatus Moanibacter</taxon>
    </lineage>
</organism>
<keyword evidence="3 9" id="KW-0227">DNA damage</keyword>
<dbReference type="Pfam" id="PF17757">
    <property type="entry name" value="UvrB_inter"/>
    <property type="match status" value="1"/>
</dbReference>
<dbReference type="GO" id="GO:0000716">
    <property type="term" value="P:transcription-coupled nucleotide-excision repair, DNA damage recognition"/>
    <property type="evidence" value="ECO:0007669"/>
    <property type="project" value="UniProtKB-UniRule"/>
</dbReference>
<dbReference type="InterPro" id="IPR003711">
    <property type="entry name" value="CarD-like/TRCF_RID"/>
</dbReference>
<dbReference type="InterPro" id="IPR005118">
    <property type="entry name" value="TRCF_C"/>
</dbReference>
<dbReference type="InterPro" id="IPR036101">
    <property type="entry name" value="CarD-like/TRCF_RID_sf"/>
</dbReference>
<dbReference type="GO" id="GO:0003678">
    <property type="term" value="F:DNA helicase activity"/>
    <property type="evidence" value="ECO:0007669"/>
    <property type="project" value="TreeGrafter"/>
</dbReference>
<gene>
    <name evidence="9 12" type="primary">mfd</name>
    <name evidence="12" type="ORF">DF168_00321</name>
</gene>
<dbReference type="GO" id="GO:0006355">
    <property type="term" value="P:regulation of DNA-templated transcription"/>
    <property type="evidence" value="ECO:0007669"/>
    <property type="project" value="UniProtKB-UniRule"/>
</dbReference>
<feature type="domain" description="Helicase ATP-binding" evidence="10">
    <location>
        <begin position="596"/>
        <end position="757"/>
    </location>
</feature>
<dbReference type="GO" id="GO:0003684">
    <property type="term" value="F:damaged DNA binding"/>
    <property type="evidence" value="ECO:0007669"/>
    <property type="project" value="InterPro"/>
</dbReference>
<accession>A0A2Z4ANP7</accession>
<dbReference type="SUPFAM" id="SSF143517">
    <property type="entry name" value="TRCF domain-like"/>
    <property type="match status" value="1"/>
</dbReference>
<comment type="similarity">
    <text evidence="9">In the N-terminal section; belongs to the UvrB family.</text>
</comment>
<comment type="similarity">
    <text evidence="9">In the C-terminal section; belongs to the helicase family. RecG subfamily.</text>
</comment>
<keyword evidence="7 9" id="KW-0238">DNA-binding</keyword>
<dbReference type="GO" id="GO:0005524">
    <property type="term" value="F:ATP binding"/>
    <property type="evidence" value="ECO:0007669"/>
    <property type="project" value="UniProtKB-UniRule"/>
</dbReference>
<comment type="subcellular location">
    <subcellularLocation>
        <location evidence="9">Cytoplasm</location>
    </subcellularLocation>
</comment>
<dbReference type="Pfam" id="PF02559">
    <property type="entry name" value="CarD_TRCF_RID"/>
    <property type="match status" value="1"/>
</dbReference>
<evidence type="ECO:0000259" key="10">
    <source>
        <dbReference type="PROSITE" id="PS51192"/>
    </source>
</evidence>
<dbReference type="Pfam" id="PF03461">
    <property type="entry name" value="TRCF"/>
    <property type="match status" value="1"/>
</dbReference>
<dbReference type="InterPro" id="IPR047112">
    <property type="entry name" value="RecG/Mfd"/>
</dbReference>
<dbReference type="SMART" id="SM00982">
    <property type="entry name" value="TRCF"/>
    <property type="match status" value="1"/>
</dbReference>
<dbReference type="InterPro" id="IPR014001">
    <property type="entry name" value="Helicase_ATP-bd"/>
</dbReference>
<dbReference type="InterPro" id="IPR011545">
    <property type="entry name" value="DEAD/DEAH_box_helicase_dom"/>
</dbReference>
<dbReference type="NCBIfam" id="TIGR00580">
    <property type="entry name" value="mfd"/>
    <property type="match status" value="1"/>
</dbReference>
<dbReference type="SMART" id="SM01058">
    <property type="entry name" value="CarD_TRCF"/>
    <property type="match status" value="1"/>
</dbReference>
<dbReference type="EC" id="3.6.4.-" evidence="9"/>
<dbReference type="InterPro" id="IPR027417">
    <property type="entry name" value="P-loop_NTPase"/>
</dbReference>
<evidence type="ECO:0000256" key="1">
    <source>
        <dbReference type="ARBA" id="ARBA00022490"/>
    </source>
</evidence>
<dbReference type="InterPro" id="IPR001650">
    <property type="entry name" value="Helicase_C-like"/>
</dbReference>
<dbReference type="SUPFAM" id="SSF52540">
    <property type="entry name" value="P-loop containing nucleoside triphosphate hydrolases"/>
    <property type="match status" value="2"/>
</dbReference>
<comment type="function">
    <text evidence="9">Couples transcription and DNA repair by recognizing RNA polymerase (RNAP) stalled at DNA lesions. Mediates ATP-dependent release of RNAP and its truncated transcript from the DNA, and recruitment of nucleotide excision repair machinery to the damaged site.</text>
</comment>
<sequence length="1138" mass="129207">MRAATRVRNRINHFLTGVNLAAAPAICSQIITGESAPVSILLTINHALAEQWMEDIEFISSSIMNTNQVEARILPDLPSLETDSQALFDSECDRLSTLTRLKDFRELKTNDCRLVIVSTPRGLIHPVPPLTKLLADEIILSSGSEFPFGDLVEKLASELKYDSEAICETPGQFAIRGGLIDLYPVNANQPYRIDFFGDQIESIRTYDPTTQRSLSEVESLTIMSVPYGRSQTREQNIYDYLGDSINWILWEPEHLFSEFPSFFSSSEGNHSAVPNFQDLLDSRSQRNDLWYAVSEFEITNPVLATKGKKEVFCTEPLTGYRTYNFEWEIGVDRLHSEQEARSQFLGKILQWKNEGYVVFLVTPNRGVEERLTEIIAKNEHLQNISPIFRRGNLRKGFRISFRDSADTIAWSQDNDKIGLVVVSDSEIFGRYRKHLTGSTNRALPNRSQVDQLLDFSELVEGDMIVHIQHGICAYRGLSKMKLKGIEEEVLSLEFDGGITLHLPLSESHLLTRYVGLTKVRPKLARLGTNIWDKTRRAAEKATLDFAAKLLNLQAQRNLIKGHACSPDTNWQKEFEHAFIYRETPDQLRAIEDIKHDLELPKPVDRLICGDVGFGKTEVAIRAAFKMVMDGRQVAILVPTTVLAQQHFNTFRERMADFPIVVEMISRFRTRNQQKAILSQMRSGGVDVIIGTHRLLGRDIHFNNLGLLVIDEEHRFGVRHKEKLKRLKHNVDVMTMSATPIPRTLYLALMGARDLSVIETPPSDRLPIKTDVKSYSVEIVKKSISFEVARGGQVFYLHNRVDSIDSVANHLRELLPDLRIAVGHGQMEERDLENIMTRFVAGEFDVLVCTTIIESGLDIPNCNTIIIEGADRFGLSQLYQLRGRVGRFKKQAYAYLLLHRHTELIDQARKRLSALRQYTQLGAGYKIAMRDLELRGAGNLLGAQQSGHISGVGFELYCHLLRQSIARLKGKKSAKIIRTNLRLDFINVGTDEKKEKGNLSPGFAVIKEEELGDSRIGNIEAYIPSTYVPETRLRIDFYRQLAISVNPSDIKEIQEALVDRFGPIPKPIKALLLVTEIRCLAELNGILTVETEGDRLKCHRSSIQRETFIKINGRFPRLTKNSPLPRLREIRTFLSKLRL</sequence>
<dbReference type="GO" id="GO:0016787">
    <property type="term" value="F:hydrolase activity"/>
    <property type="evidence" value="ECO:0007669"/>
    <property type="project" value="UniProtKB-KW"/>
</dbReference>
<dbReference type="CDD" id="cd17991">
    <property type="entry name" value="DEXHc_TRCF"/>
    <property type="match status" value="1"/>
</dbReference>
<dbReference type="KEGG" id="mtar:DF168_00321"/>
<name>A0A2Z4ANP7_9BACT</name>
<dbReference type="AlphaFoldDB" id="A0A2Z4ANP7"/>
<proteinExistence type="inferred from homology"/>
<evidence type="ECO:0000313" key="12">
    <source>
        <dbReference type="EMBL" id="AWT59142.1"/>
    </source>
</evidence>
<evidence type="ECO:0000256" key="8">
    <source>
        <dbReference type="ARBA" id="ARBA00023204"/>
    </source>
</evidence>
<evidence type="ECO:0000256" key="5">
    <source>
        <dbReference type="ARBA" id="ARBA00022806"/>
    </source>
</evidence>
<dbReference type="Gene3D" id="2.40.10.170">
    <property type="match status" value="1"/>
</dbReference>
<protein>
    <recommendedName>
        <fullName evidence="9">Transcription-repair-coupling factor</fullName>
        <shortName evidence="9">TRCF</shortName>
        <ecNumber evidence="9">3.6.4.-</ecNumber>
    </recommendedName>
</protein>
<dbReference type="InterPro" id="IPR041471">
    <property type="entry name" value="UvrB_inter"/>
</dbReference>
<keyword evidence="5" id="KW-0347">Helicase</keyword>
<dbReference type="HAMAP" id="MF_00969">
    <property type="entry name" value="TRCF"/>
    <property type="match status" value="1"/>
</dbReference>
<dbReference type="EMBL" id="CP029803">
    <property type="protein sequence ID" value="AWT59142.1"/>
    <property type="molecule type" value="Genomic_DNA"/>
</dbReference>
<dbReference type="PROSITE" id="PS51192">
    <property type="entry name" value="HELICASE_ATP_BIND_1"/>
    <property type="match status" value="1"/>
</dbReference>
<feature type="domain" description="Helicase C-terminal" evidence="11">
    <location>
        <begin position="770"/>
        <end position="932"/>
    </location>
</feature>
<evidence type="ECO:0000256" key="4">
    <source>
        <dbReference type="ARBA" id="ARBA00022801"/>
    </source>
</evidence>
<keyword evidence="8 9" id="KW-0234">DNA repair</keyword>
<dbReference type="InterPro" id="IPR004576">
    <property type="entry name" value="Mfd"/>
</dbReference>
<evidence type="ECO:0000256" key="6">
    <source>
        <dbReference type="ARBA" id="ARBA00022840"/>
    </source>
</evidence>
<dbReference type="Gene3D" id="3.90.1150.50">
    <property type="entry name" value="Transcription-repair-coupling factor, D7 domain"/>
    <property type="match status" value="1"/>
</dbReference>
<evidence type="ECO:0000256" key="2">
    <source>
        <dbReference type="ARBA" id="ARBA00022741"/>
    </source>
</evidence>
<dbReference type="InterPro" id="IPR037235">
    <property type="entry name" value="TRCF-like_C_D7"/>
</dbReference>
<dbReference type="Proteomes" id="UP000247465">
    <property type="component" value="Chromosome"/>
</dbReference>